<evidence type="ECO:0000313" key="11">
    <source>
        <dbReference type="EMBL" id="KAK1293040.1"/>
    </source>
</evidence>
<dbReference type="PANTHER" id="PTHR10631:SF3">
    <property type="entry name" value="TRNA (GUANINE(26)-N(2))-DIMETHYLTRANSFERASE"/>
    <property type="match status" value="1"/>
</dbReference>
<dbReference type="GO" id="GO:0005634">
    <property type="term" value="C:nucleus"/>
    <property type="evidence" value="ECO:0007669"/>
    <property type="project" value="TreeGrafter"/>
</dbReference>
<feature type="region of interest" description="Disordered" evidence="10">
    <location>
        <begin position="94"/>
        <end position="158"/>
    </location>
</feature>
<dbReference type="GO" id="GO:0160104">
    <property type="term" value="F:tRNA (guanine(26)-N2)-dimethyltransferase activity"/>
    <property type="evidence" value="ECO:0007669"/>
    <property type="project" value="UniProtKB-UniRule"/>
</dbReference>
<evidence type="ECO:0000256" key="6">
    <source>
        <dbReference type="ARBA" id="ARBA00022884"/>
    </source>
</evidence>
<organism evidence="11 12">
    <name type="scientific">Acorus calamus</name>
    <name type="common">Sweet flag</name>
    <dbReference type="NCBI Taxonomy" id="4465"/>
    <lineage>
        <taxon>Eukaryota</taxon>
        <taxon>Viridiplantae</taxon>
        <taxon>Streptophyta</taxon>
        <taxon>Embryophyta</taxon>
        <taxon>Tracheophyta</taxon>
        <taxon>Spermatophyta</taxon>
        <taxon>Magnoliopsida</taxon>
        <taxon>Liliopsida</taxon>
        <taxon>Acoraceae</taxon>
        <taxon>Acorus</taxon>
    </lineage>
</organism>
<feature type="compositionally biased region" description="Basic and acidic residues" evidence="10">
    <location>
        <begin position="543"/>
        <end position="553"/>
    </location>
</feature>
<dbReference type="InterPro" id="IPR002905">
    <property type="entry name" value="Trm1"/>
</dbReference>
<dbReference type="Pfam" id="PF02005">
    <property type="entry name" value="TRM"/>
    <property type="match status" value="1"/>
</dbReference>
<dbReference type="Gene3D" id="3.40.50.150">
    <property type="entry name" value="Vaccinia Virus protein VP39"/>
    <property type="match status" value="2"/>
</dbReference>
<feature type="region of interest" description="Disordered" evidence="10">
    <location>
        <begin position="540"/>
        <end position="564"/>
    </location>
</feature>
<evidence type="ECO:0000256" key="2">
    <source>
        <dbReference type="ARBA" id="ARBA00022603"/>
    </source>
</evidence>
<dbReference type="EC" id="2.1.1.216" evidence="7 9"/>
<dbReference type="InterPro" id="IPR029063">
    <property type="entry name" value="SAM-dependent_MTases_sf"/>
</dbReference>
<name>A0AAV9CVW4_ACOCL</name>
<dbReference type="PANTHER" id="PTHR10631">
    <property type="entry name" value="N 2 ,N 2 -DIMETHYLGUANOSINE TRNA METHYLTRANSFERASE"/>
    <property type="match status" value="1"/>
</dbReference>
<feature type="compositionally biased region" description="Polar residues" evidence="10">
    <location>
        <begin position="136"/>
        <end position="145"/>
    </location>
</feature>
<evidence type="ECO:0000256" key="4">
    <source>
        <dbReference type="ARBA" id="ARBA00022691"/>
    </source>
</evidence>
<evidence type="ECO:0000256" key="7">
    <source>
        <dbReference type="ARBA" id="ARBA00039099"/>
    </source>
</evidence>
<reference evidence="11" key="1">
    <citation type="journal article" date="2023" name="Nat. Commun.">
        <title>Diploid and tetraploid genomes of Acorus and the evolution of monocots.</title>
        <authorList>
            <person name="Ma L."/>
            <person name="Liu K.W."/>
            <person name="Li Z."/>
            <person name="Hsiao Y.Y."/>
            <person name="Qi Y."/>
            <person name="Fu T."/>
            <person name="Tang G.D."/>
            <person name="Zhang D."/>
            <person name="Sun W.H."/>
            <person name="Liu D.K."/>
            <person name="Li Y."/>
            <person name="Chen G.Z."/>
            <person name="Liu X.D."/>
            <person name="Liao X.Y."/>
            <person name="Jiang Y.T."/>
            <person name="Yu X."/>
            <person name="Hao Y."/>
            <person name="Huang J."/>
            <person name="Zhao X.W."/>
            <person name="Ke S."/>
            <person name="Chen Y.Y."/>
            <person name="Wu W.L."/>
            <person name="Hsu J.L."/>
            <person name="Lin Y.F."/>
            <person name="Huang M.D."/>
            <person name="Li C.Y."/>
            <person name="Huang L."/>
            <person name="Wang Z.W."/>
            <person name="Zhao X."/>
            <person name="Zhong W.Y."/>
            <person name="Peng D.H."/>
            <person name="Ahmad S."/>
            <person name="Lan S."/>
            <person name="Zhang J.S."/>
            <person name="Tsai W.C."/>
            <person name="Van de Peer Y."/>
            <person name="Liu Z.J."/>
        </authorList>
    </citation>
    <scope>NUCLEOTIDE SEQUENCE</scope>
    <source>
        <strain evidence="11">CP</strain>
    </source>
</reference>
<evidence type="ECO:0000313" key="12">
    <source>
        <dbReference type="Proteomes" id="UP001180020"/>
    </source>
</evidence>
<gene>
    <name evidence="11" type="ORF">QJS10_CPB17g02108</name>
</gene>
<dbReference type="GO" id="GO:0002940">
    <property type="term" value="P:tRNA N2-guanine methylation"/>
    <property type="evidence" value="ECO:0007669"/>
    <property type="project" value="TreeGrafter"/>
</dbReference>
<dbReference type="SUPFAM" id="SSF53335">
    <property type="entry name" value="S-adenosyl-L-methionine-dependent methyltransferases"/>
    <property type="match status" value="1"/>
</dbReference>
<keyword evidence="2 9" id="KW-0489">Methyltransferase</keyword>
<sequence length="584" mass="64327">MRAVVASLKLHRRQSKPNLCLLSSAVEQQPLLEMAGEGEDKVKDYVVIKEGEAEILMHSSNNVFFNKAQVNNRDMSIALLRTFISKRREEHAAMLDKKANPVSKLSEDTNSGPVGERSSTPHDEKSNGVCEDRSQDVQNDTSTEPLRTPSAKGHGELKPPRVLEALAASGLRAIRYAREVDGIGQVIALDNDKASVEACQRNIQFNGSIACSKVESHLADARVHMLTHQKEFDVVDLDPYGSPSVFLDSAVQSVADGGMLMCTATDMAVLCGSNGEVCYSKYGSYPLKGKYCHEMALRILLASIECVGCDSFHLQSLGRTITKNNNVRYMPGFGPVVPQDCSDCGKKYNMGGPIWSAPIHDQEWVASTLADVTAEKERYPAYDKISAVLTTISEELVDVPLFLSLHNLCATLKCTSPSAIMFRSAVINAGYRISGSHVNPLAQKTDAPMNVIWDIMRCWVKNHPVKPQPPEDSGSVILSKEPTLQANFARAFASLSKAQAKKVHRFPLNPERHWGPKLRAGRQITSKHVSLLGQDVVDGILNNRDEGDSEPGRRGRRLSPRLPIHDKSNDHFDYALSMCFLEIH</sequence>
<evidence type="ECO:0000256" key="10">
    <source>
        <dbReference type="SAM" id="MobiDB-lite"/>
    </source>
</evidence>
<evidence type="ECO:0000256" key="3">
    <source>
        <dbReference type="ARBA" id="ARBA00022679"/>
    </source>
</evidence>
<keyword evidence="3 9" id="KW-0808">Transferase</keyword>
<dbReference type="EMBL" id="JAUJYO010000017">
    <property type="protein sequence ID" value="KAK1293040.1"/>
    <property type="molecule type" value="Genomic_DNA"/>
</dbReference>
<dbReference type="Gene3D" id="3.30.56.70">
    <property type="entry name" value="N2,N2-dimethylguanosine tRNA methyltransferase, C-terminal domain"/>
    <property type="match status" value="1"/>
</dbReference>
<keyword evidence="1 9" id="KW-0820">tRNA-binding</keyword>
<dbReference type="InterPro" id="IPR042296">
    <property type="entry name" value="tRNA_met_Trm1_C"/>
</dbReference>
<dbReference type="Proteomes" id="UP001180020">
    <property type="component" value="Unassembled WGS sequence"/>
</dbReference>
<comment type="caution">
    <text evidence="11">The sequence shown here is derived from an EMBL/GenBank/DDBJ whole genome shotgun (WGS) entry which is preliminary data.</text>
</comment>
<protein>
    <recommendedName>
        <fullName evidence="7 9">tRNA (guanine(26)-N(2))-dimethyltransferase</fullName>
        <ecNumber evidence="7 9">2.1.1.216</ecNumber>
    </recommendedName>
</protein>
<keyword evidence="6 9" id="KW-0694">RNA-binding</keyword>
<keyword evidence="5 9" id="KW-0819">tRNA processing</keyword>
<comment type="similarity">
    <text evidence="9">Belongs to the class I-like SAM-binding methyltransferase superfamily. Trm1 family.</text>
</comment>
<keyword evidence="4 9" id="KW-0949">S-adenosyl-L-methionine</keyword>
<accession>A0AAV9CVW4</accession>
<evidence type="ECO:0000256" key="9">
    <source>
        <dbReference type="PROSITE-ProRule" id="PRU00958"/>
    </source>
</evidence>
<dbReference type="AlphaFoldDB" id="A0AAV9CVW4"/>
<dbReference type="FunFam" id="3.30.56.70:FF:000001">
    <property type="entry name" value="tRNA (guanine(26)-N(2))-dimethyltransferase"/>
    <property type="match status" value="1"/>
</dbReference>
<reference evidence="11" key="2">
    <citation type="submission" date="2023-06" db="EMBL/GenBank/DDBJ databases">
        <authorList>
            <person name="Ma L."/>
            <person name="Liu K.-W."/>
            <person name="Li Z."/>
            <person name="Hsiao Y.-Y."/>
            <person name="Qi Y."/>
            <person name="Fu T."/>
            <person name="Tang G."/>
            <person name="Zhang D."/>
            <person name="Sun W.-H."/>
            <person name="Liu D.-K."/>
            <person name="Li Y."/>
            <person name="Chen G.-Z."/>
            <person name="Liu X.-D."/>
            <person name="Liao X.-Y."/>
            <person name="Jiang Y.-T."/>
            <person name="Yu X."/>
            <person name="Hao Y."/>
            <person name="Huang J."/>
            <person name="Zhao X.-W."/>
            <person name="Ke S."/>
            <person name="Chen Y.-Y."/>
            <person name="Wu W.-L."/>
            <person name="Hsu J.-L."/>
            <person name="Lin Y.-F."/>
            <person name="Huang M.-D."/>
            <person name="Li C.-Y."/>
            <person name="Huang L."/>
            <person name="Wang Z.-W."/>
            <person name="Zhao X."/>
            <person name="Zhong W.-Y."/>
            <person name="Peng D.-H."/>
            <person name="Ahmad S."/>
            <person name="Lan S."/>
            <person name="Zhang J.-S."/>
            <person name="Tsai W.-C."/>
            <person name="Van De Peer Y."/>
            <person name="Liu Z.-J."/>
        </authorList>
    </citation>
    <scope>NUCLEOTIDE SEQUENCE</scope>
    <source>
        <strain evidence="11">CP</strain>
        <tissue evidence="11">Leaves</tissue>
    </source>
</reference>
<dbReference type="PROSITE" id="PS51626">
    <property type="entry name" value="SAM_MT_TRM1"/>
    <property type="match status" value="1"/>
</dbReference>
<comment type="catalytic activity">
    <reaction evidence="8 9">
        <text>guanosine(26) in tRNA + 2 S-adenosyl-L-methionine = N(2)-dimethylguanosine(26) in tRNA + 2 S-adenosyl-L-homocysteine + 2 H(+)</text>
        <dbReference type="Rhea" id="RHEA:43140"/>
        <dbReference type="Rhea" id="RHEA-COMP:10359"/>
        <dbReference type="Rhea" id="RHEA-COMP:10360"/>
        <dbReference type="ChEBI" id="CHEBI:15378"/>
        <dbReference type="ChEBI" id="CHEBI:57856"/>
        <dbReference type="ChEBI" id="CHEBI:59789"/>
        <dbReference type="ChEBI" id="CHEBI:74269"/>
        <dbReference type="ChEBI" id="CHEBI:74513"/>
        <dbReference type="EC" id="2.1.1.216"/>
    </reaction>
</comment>
<evidence type="ECO:0000256" key="8">
    <source>
        <dbReference type="ARBA" id="ARBA00051897"/>
    </source>
</evidence>
<proteinExistence type="inferred from homology"/>
<feature type="compositionally biased region" description="Basic and acidic residues" evidence="10">
    <location>
        <begin position="119"/>
        <end position="135"/>
    </location>
</feature>
<dbReference type="GO" id="GO:0000049">
    <property type="term" value="F:tRNA binding"/>
    <property type="evidence" value="ECO:0007669"/>
    <property type="project" value="UniProtKB-UniRule"/>
</dbReference>
<keyword evidence="12" id="KW-1185">Reference proteome</keyword>
<evidence type="ECO:0000256" key="1">
    <source>
        <dbReference type="ARBA" id="ARBA00022555"/>
    </source>
</evidence>
<evidence type="ECO:0000256" key="5">
    <source>
        <dbReference type="ARBA" id="ARBA00022694"/>
    </source>
</evidence>